<gene>
    <name evidence="3" type="ORF">SAMN05660649_03195</name>
</gene>
<dbReference type="Pfam" id="PF00391">
    <property type="entry name" value="PEP-utilizers"/>
    <property type="match status" value="1"/>
</dbReference>
<protein>
    <submittedName>
        <fullName evidence="3">Pyruvate, water dikinase</fullName>
    </submittedName>
</protein>
<dbReference type="InterPro" id="IPR008279">
    <property type="entry name" value="PEP-util_enz_mobile_dom"/>
</dbReference>
<dbReference type="OrthoDB" id="9765468at2"/>
<dbReference type="PANTHER" id="PTHR43615:SF1">
    <property type="entry name" value="PPDK_N DOMAIN-CONTAINING PROTEIN"/>
    <property type="match status" value="1"/>
</dbReference>
<name>A0A1I2VZN3_9FIRM</name>
<keyword evidence="3" id="KW-0670">Pyruvate</keyword>
<evidence type="ECO:0000313" key="3">
    <source>
        <dbReference type="EMBL" id="SFG93266.1"/>
    </source>
</evidence>
<feature type="domain" description="Pyruvate phosphate dikinase AMP/ATP-binding" evidence="2">
    <location>
        <begin position="21"/>
        <end position="334"/>
    </location>
</feature>
<dbReference type="EMBL" id="FOOX01000012">
    <property type="protein sequence ID" value="SFG93266.1"/>
    <property type="molecule type" value="Genomic_DNA"/>
</dbReference>
<dbReference type="InterPro" id="IPR051549">
    <property type="entry name" value="PEP_Utilizing_Enz"/>
</dbReference>
<sequence length="886" mass="98369">MEKSCGAFFFSWPEAYQAGVEAVGGKGWNLSRLVRYGFRVPAGGVLAAGAYRAFWEENNLLETVGNIAQSITIGNIGEKGTEEKLFLIREKIKAGHISQYMLEELTSKLKNTGILKKPLAVRSSATAEDTAGASFAGIHESFLNVRGLDNVLSAIKGCYASLWTPRAVAYRRKMNVKDDEVFPAVVIMEMVEAVAAGIGFTCDPRTGRECVTLINANFGLGESVVSGAVEPDEYRLDFRWEVPERWTIAEKRIGRKEGKTVAAKDGGTEFIGSAGSAVIQVLADKDIHKLNLLILRVYDALGGGEQHQDIEWVFDGRDFSLVQARPVTALPRYTFDEIKNQPDMWSNANLRDTMPMVQSTLNWSFLEKLWKVPLKSVMKQFGYQNLSGFRQIRLYQGRAYTNISYMQWLFYDAFGFKPRQMNESLGGHQPEIKISEKSPYRGIKGFKRLVRLLKTIPNGLKIKKNAPKIFENVNGLTGAFLKENFKNLADKDLLNKSAEIRNAIVEFYPVLATFTGFADMSLLVKALEKFFPGKGKAMANALMAGGGDITSAQQGYRLVELATIARGDAAARRFFTGATFDPLRWEKVLPEESPFRQSFRDFLAEYGHRGIYEMDIINPRWRDDPSYLLNVLRSTIETADTGKIKARQKEKANEARQEVNQKVPFYRRGLINNLLKQAIKGAELREMAKSMLIKLYEPERIIFQETGRRLAERGILAEQADIYHCAWNEIFSILKGEWDGRGLDVLVGERKARREELGALSSPDLIIDEAPQFSETVTRSSGNALAGMGVAAGRASGAARLIGHPDEGEKLQAGDVLVTPSTDPGWTPLFLRASAIVVETGGFLSHGAIVAREYGIPAVVNIPGVMKMIKDSQLVTVDGDGGKVYI</sequence>
<proteinExistence type="predicted"/>
<dbReference type="GO" id="GO:0016301">
    <property type="term" value="F:kinase activity"/>
    <property type="evidence" value="ECO:0007669"/>
    <property type="project" value="UniProtKB-KW"/>
</dbReference>
<dbReference type="SUPFAM" id="SSF56059">
    <property type="entry name" value="Glutathione synthetase ATP-binding domain-like"/>
    <property type="match status" value="1"/>
</dbReference>
<feature type="domain" description="PEP-utilising enzyme mobile" evidence="1">
    <location>
        <begin position="812"/>
        <end position="882"/>
    </location>
</feature>
<dbReference type="PANTHER" id="PTHR43615">
    <property type="entry name" value="PHOSPHOENOLPYRUVATE SYNTHASE-RELATED"/>
    <property type="match status" value="1"/>
</dbReference>
<dbReference type="Pfam" id="PF01326">
    <property type="entry name" value="PPDK_N"/>
    <property type="match status" value="1"/>
</dbReference>
<dbReference type="RefSeq" id="WP_092472376.1">
    <property type="nucleotide sequence ID" value="NZ_FOOX01000012.1"/>
</dbReference>
<dbReference type="InterPro" id="IPR002192">
    <property type="entry name" value="PPDK_AMP/ATP-bd"/>
</dbReference>
<dbReference type="SUPFAM" id="SSF52009">
    <property type="entry name" value="Phosphohistidine domain"/>
    <property type="match status" value="1"/>
</dbReference>
<dbReference type="Gene3D" id="3.30.470.20">
    <property type="entry name" value="ATP-grasp fold, B domain"/>
    <property type="match status" value="1"/>
</dbReference>
<evidence type="ECO:0000313" key="4">
    <source>
        <dbReference type="Proteomes" id="UP000199337"/>
    </source>
</evidence>
<keyword evidence="3" id="KW-0418">Kinase</keyword>
<dbReference type="STRING" id="341036.SAMN05660649_03195"/>
<dbReference type="Proteomes" id="UP000199337">
    <property type="component" value="Unassembled WGS sequence"/>
</dbReference>
<dbReference type="GO" id="GO:0005524">
    <property type="term" value="F:ATP binding"/>
    <property type="evidence" value="ECO:0007669"/>
    <property type="project" value="InterPro"/>
</dbReference>
<dbReference type="AlphaFoldDB" id="A0A1I2VZN3"/>
<reference evidence="4" key="1">
    <citation type="submission" date="2016-10" db="EMBL/GenBank/DDBJ databases">
        <authorList>
            <person name="Varghese N."/>
            <person name="Submissions S."/>
        </authorList>
    </citation>
    <scope>NUCLEOTIDE SEQUENCE [LARGE SCALE GENOMIC DNA]</scope>
    <source>
        <strain evidence="4">DSM 17038</strain>
    </source>
</reference>
<evidence type="ECO:0000259" key="2">
    <source>
        <dbReference type="Pfam" id="PF01326"/>
    </source>
</evidence>
<keyword evidence="3" id="KW-0808">Transferase</keyword>
<keyword evidence="4" id="KW-1185">Reference proteome</keyword>
<evidence type="ECO:0000259" key="1">
    <source>
        <dbReference type="Pfam" id="PF00391"/>
    </source>
</evidence>
<dbReference type="Gene3D" id="3.50.30.10">
    <property type="entry name" value="Phosphohistidine domain"/>
    <property type="match status" value="1"/>
</dbReference>
<dbReference type="Gene3D" id="3.30.1490.20">
    <property type="entry name" value="ATP-grasp fold, A domain"/>
    <property type="match status" value="1"/>
</dbReference>
<accession>A0A1I2VZN3</accession>
<organism evidence="3 4">
    <name type="scientific">Desulfotruncus arcticus DSM 17038</name>
    <dbReference type="NCBI Taxonomy" id="1121424"/>
    <lineage>
        <taxon>Bacteria</taxon>
        <taxon>Bacillati</taxon>
        <taxon>Bacillota</taxon>
        <taxon>Clostridia</taxon>
        <taxon>Eubacteriales</taxon>
        <taxon>Desulfallaceae</taxon>
        <taxon>Desulfotruncus</taxon>
    </lineage>
</organism>
<dbReference type="InterPro" id="IPR036637">
    <property type="entry name" value="Phosphohistidine_dom_sf"/>
</dbReference>
<dbReference type="InterPro" id="IPR013815">
    <property type="entry name" value="ATP_grasp_subdomain_1"/>
</dbReference>